<reference evidence="2 3" key="1">
    <citation type="submission" date="2018-08" db="EMBL/GenBank/DDBJ databases">
        <title>Chitinophaga sp. K20C18050901, a novel bacterium isolated from forest soil.</title>
        <authorList>
            <person name="Wang C."/>
        </authorList>
    </citation>
    <scope>NUCLEOTIDE SEQUENCE [LARGE SCALE GENOMIC DNA]</scope>
    <source>
        <strain evidence="2 3">K20C18050901</strain>
    </source>
</reference>
<dbReference type="AlphaFoldDB" id="A0A3E1P9V7"/>
<dbReference type="InterPro" id="IPR025419">
    <property type="entry name" value="DUF4142"/>
</dbReference>
<name>A0A3E1P9V7_9BACT</name>
<proteinExistence type="predicted"/>
<comment type="caution">
    <text evidence="2">The sequence shown here is derived from an EMBL/GenBank/DDBJ whole genome shotgun (WGS) entry which is preliminary data.</text>
</comment>
<organism evidence="2 3">
    <name type="scientific">Chitinophaga silvisoli</name>
    <dbReference type="NCBI Taxonomy" id="2291814"/>
    <lineage>
        <taxon>Bacteria</taxon>
        <taxon>Pseudomonadati</taxon>
        <taxon>Bacteroidota</taxon>
        <taxon>Chitinophagia</taxon>
        <taxon>Chitinophagales</taxon>
        <taxon>Chitinophagaceae</taxon>
        <taxon>Chitinophaga</taxon>
    </lineage>
</organism>
<dbReference type="InterPro" id="IPR012347">
    <property type="entry name" value="Ferritin-like"/>
</dbReference>
<dbReference type="Proteomes" id="UP000261174">
    <property type="component" value="Unassembled WGS sequence"/>
</dbReference>
<dbReference type="Pfam" id="PF13628">
    <property type="entry name" value="DUF4142"/>
    <property type="match status" value="1"/>
</dbReference>
<evidence type="ECO:0000313" key="2">
    <source>
        <dbReference type="EMBL" id="RFM36963.1"/>
    </source>
</evidence>
<feature type="domain" description="DUF4142" evidence="1">
    <location>
        <begin position="51"/>
        <end position="185"/>
    </location>
</feature>
<accession>A0A3E1P9V7</accession>
<evidence type="ECO:0000313" key="3">
    <source>
        <dbReference type="Proteomes" id="UP000261174"/>
    </source>
</evidence>
<evidence type="ECO:0000259" key="1">
    <source>
        <dbReference type="Pfam" id="PF13628"/>
    </source>
</evidence>
<protein>
    <submittedName>
        <fullName evidence="2">DUF4142 domain-containing protein</fullName>
    </submittedName>
</protein>
<dbReference type="EMBL" id="QTJV01000001">
    <property type="protein sequence ID" value="RFM36963.1"/>
    <property type="molecule type" value="Genomic_DNA"/>
</dbReference>
<dbReference type="Gene3D" id="1.20.1260.10">
    <property type="match status" value="1"/>
</dbReference>
<keyword evidence="3" id="KW-1185">Reference proteome</keyword>
<dbReference type="PANTHER" id="PTHR38593">
    <property type="entry name" value="BLR2558 PROTEIN"/>
    <property type="match status" value="1"/>
</dbReference>
<dbReference type="PANTHER" id="PTHR38593:SF1">
    <property type="entry name" value="BLR2558 PROTEIN"/>
    <property type="match status" value="1"/>
</dbReference>
<sequence length="193" mass="21381">MAWHSFDTIVSITQNFMKTLHFLFLCCACGTLTFTSCDDDDNDTNVNLSSRDQTFMTKAGFNNKAEIVAGAVADSMGMDSTVRMYGNMMVDDHTTAYNELAGYANSWNVNIPQQPDSIHMAKTAYLRSLSGHSFDTAYINAQIKDHIETIALFQQEADSSSMTQLKAYAGKYLPKLKMHLQMADSIAAVLNAE</sequence>
<gene>
    <name evidence="2" type="ORF">DXN04_05550</name>
</gene>